<sequence length="308" mass="33769">MNDTGQNIHASKRPPADRPIDVSGVRITHPGRVVYPDDGITKGEVAAYYAAVADWILPEIINRPLSMVRCPGGTDSACFFQKHHAAKLGSSVRPIPLEEKGGGEDDYVYIRDRKGLLQLVQMNTIEFHPWGSRVDKPDAPDRIVLDLDPAPGVAWEAVVEGARGIRDLLDGMKLASFVRTSGGKGLHVVVPFRRGPDWQAVKDFCERVADTMVERAPDRYIATASKAQREGKIFIDWLRNARGATSVCSWSLRAREGAPVAMPLRWDELGKVGGGAAFGMQAAIARARSLKADPWEGMARLQQRLPKG</sequence>
<evidence type="ECO:0000259" key="2">
    <source>
        <dbReference type="Pfam" id="PF21686"/>
    </source>
</evidence>
<dbReference type="PANTHER" id="PTHR42705">
    <property type="entry name" value="BIFUNCTIONAL NON-HOMOLOGOUS END JOINING PROTEIN LIGD"/>
    <property type="match status" value="1"/>
</dbReference>
<evidence type="ECO:0000256" key="1">
    <source>
        <dbReference type="SAM" id="MobiDB-lite"/>
    </source>
</evidence>
<dbReference type="InterPro" id="IPR014145">
    <property type="entry name" value="LigD_pol_dom"/>
</dbReference>
<name>A0ABS4DR42_9GAMM</name>
<dbReference type="InterPro" id="IPR033651">
    <property type="entry name" value="PaeLigD_Pol-like"/>
</dbReference>
<dbReference type="Proteomes" id="UP000823790">
    <property type="component" value="Unassembled WGS sequence"/>
</dbReference>
<keyword evidence="4" id="KW-1185">Reference proteome</keyword>
<protein>
    <submittedName>
        <fullName evidence="3">Non-homologous end-joining DNA ligase</fullName>
        <ecNumber evidence="3">6.5.1.1</ecNumber>
    </submittedName>
</protein>
<dbReference type="InterPro" id="IPR052171">
    <property type="entry name" value="NHEJ_LigD"/>
</dbReference>
<feature type="region of interest" description="Disordered" evidence="1">
    <location>
        <begin position="1"/>
        <end position="23"/>
    </location>
</feature>
<dbReference type="RefSeq" id="WP_209622397.1">
    <property type="nucleotide sequence ID" value="NZ_JAGJRS010000031.1"/>
</dbReference>
<dbReference type="GO" id="GO:0003910">
    <property type="term" value="F:DNA ligase (ATP) activity"/>
    <property type="evidence" value="ECO:0007669"/>
    <property type="project" value="UniProtKB-EC"/>
</dbReference>
<evidence type="ECO:0000313" key="3">
    <source>
        <dbReference type="EMBL" id="MBP1475532.1"/>
    </source>
</evidence>
<gene>
    <name evidence="3" type="primary">ligD</name>
    <name evidence="3" type="ORF">J7I44_14550</name>
</gene>
<dbReference type="NCBIfam" id="TIGR02778">
    <property type="entry name" value="ligD_pol"/>
    <property type="match status" value="1"/>
</dbReference>
<comment type="caution">
    <text evidence="3">The sequence shown here is derived from an EMBL/GenBank/DDBJ whole genome shotgun (WGS) entry which is preliminary data.</text>
</comment>
<feature type="domain" description="DNA ligase D polymerase" evidence="2">
    <location>
        <begin position="41"/>
        <end position="295"/>
    </location>
</feature>
<dbReference type="CDD" id="cd04862">
    <property type="entry name" value="PaeLigD_Pol_like"/>
    <property type="match status" value="1"/>
</dbReference>
<dbReference type="Gene3D" id="3.90.920.10">
    <property type="entry name" value="DNA primase, PRIM domain"/>
    <property type="match status" value="1"/>
</dbReference>
<proteinExistence type="predicted"/>
<organism evidence="3 4">
    <name type="scientific">Frateuria flava</name>
    <dbReference type="NCBI Taxonomy" id="2821489"/>
    <lineage>
        <taxon>Bacteria</taxon>
        <taxon>Pseudomonadati</taxon>
        <taxon>Pseudomonadota</taxon>
        <taxon>Gammaproteobacteria</taxon>
        <taxon>Lysobacterales</taxon>
        <taxon>Rhodanobacteraceae</taxon>
        <taxon>Frateuria</taxon>
    </lineage>
</organism>
<evidence type="ECO:0000313" key="4">
    <source>
        <dbReference type="Proteomes" id="UP000823790"/>
    </source>
</evidence>
<reference evidence="3 4" key="1">
    <citation type="submission" date="2021-04" db="EMBL/GenBank/DDBJ databases">
        <authorList>
            <person name="Huq M.A."/>
        </authorList>
    </citation>
    <scope>NUCLEOTIDE SEQUENCE [LARGE SCALE GENOMIC DNA]</scope>
    <source>
        <strain evidence="3 4">MAH-13</strain>
    </source>
</reference>
<accession>A0ABS4DR42</accession>
<dbReference type="EMBL" id="JAGJRS010000031">
    <property type="protein sequence ID" value="MBP1475532.1"/>
    <property type="molecule type" value="Genomic_DNA"/>
</dbReference>
<dbReference type="Pfam" id="PF21686">
    <property type="entry name" value="LigD_Prim-Pol"/>
    <property type="match status" value="1"/>
</dbReference>
<keyword evidence="3" id="KW-0436">Ligase</keyword>
<dbReference type="EC" id="6.5.1.1" evidence="3"/>
<dbReference type="PANTHER" id="PTHR42705:SF2">
    <property type="entry name" value="BIFUNCTIONAL NON-HOMOLOGOUS END JOINING PROTEIN LIGD"/>
    <property type="match status" value="1"/>
</dbReference>